<proteinExistence type="predicted"/>
<dbReference type="InterPro" id="IPR014777">
    <property type="entry name" value="4pyrrole_Mease_sub1"/>
</dbReference>
<dbReference type="InterPro" id="IPR048011">
    <property type="entry name" value="NTP-PPase_MazG-like_C"/>
</dbReference>
<dbReference type="Gene3D" id="1.10.287.1080">
    <property type="entry name" value="MazG-like"/>
    <property type="match status" value="2"/>
</dbReference>
<dbReference type="GO" id="GO:0008168">
    <property type="term" value="F:methyltransferase activity"/>
    <property type="evidence" value="ECO:0007669"/>
    <property type="project" value="InterPro"/>
</dbReference>
<evidence type="ECO:0000313" key="4">
    <source>
        <dbReference type="Proteomes" id="UP000468766"/>
    </source>
</evidence>
<dbReference type="EMBL" id="WBXO01000004">
    <property type="protein sequence ID" value="KAB2953042.1"/>
    <property type="molecule type" value="Genomic_DNA"/>
</dbReference>
<dbReference type="Pfam" id="PF03819">
    <property type="entry name" value="MazG"/>
    <property type="match status" value="2"/>
</dbReference>
<protein>
    <submittedName>
        <fullName evidence="3">Nucleoside triphosphate pyrophosphohydrolase</fullName>
        <ecNumber evidence="3">3.6.1.9</ecNumber>
    </submittedName>
</protein>
<dbReference type="EC" id="3.6.1.9" evidence="3"/>
<reference evidence="3 4" key="1">
    <citation type="submission" date="2019-10" db="EMBL/GenBank/DDBJ databases">
        <title>Whole-genome sequence of the extremophile Heliorestis acidaminivorans DSM 24790.</title>
        <authorList>
            <person name="Kyndt J.A."/>
            <person name="Meyer T.E."/>
        </authorList>
    </citation>
    <scope>NUCLEOTIDE SEQUENCE [LARGE SCALE GENOMIC DNA]</scope>
    <source>
        <strain evidence="3 4">DSM 24790</strain>
    </source>
</reference>
<dbReference type="NCBIfam" id="NF007113">
    <property type="entry name" value="PRK09562.1"/>
    <property type="match status" value="1"/>
</dbReference>
<dbReference type="CDD" id="cd11529">
    <property type="entry name" value="NTP-PPase_MazG_Cterm"/>
    <property type="match status" value="1"/>
</dbReference>
<name>A0A6I0F6W8_9FIRM</name>
<comment type="caution">
    <text evidence="3">The sequence shown here is derived from an EMBL/GenBank/DDBJ whole genome shotgun (WGS) entry which is preliminary data.</text>
</comment>
<dbReference type="PANTHER" id="PTHR30522">
    <property type="entry name" value="NUCLEOSIDE TRIPHOSPHATE PYROPHOSPHOHYDROLASE"/>
    <property type="match status" value="1"/>
</dbReference>
<dbReference type="InterPro" id="IPR048015">
    <property type="entry name" value="NTP-PPase_MazG-like_N"/>
</dbReference>
<dbReference type="GO" id="GO:0047429">
    <property type="term" value="F:nucleoside triphosphate diphosphatase activity"/>
    <property type="evidence" value="ECO:0007669"/>
    <property type="project" value="UniProtKB-EC"/>
</dbReference>
<dbReference type="InterPro" id="IPR035996">
    <property type="entry name" value="4pyrrol_Methylase_sf"/>
</dbReference>
<dbReference type="OrthoDB" id="9808939at2"/>
<dbReference type="GO" id="GO:0046076">
    <property type="term" value="P:dTTP catabolic process"/>
    <property type="evidence" value="ECO:0007669"/>
    <property type="project" value="TreeGrafter"/>
</dbReference>
<feature type="domain" description="NTP pyrophosphohydrolase MazG-like" evidence="2">
    <location>
        <begin position="417"/>
        <end position="472"/>
    </location>
</feature>
<dbReference type="GO" id="GO:0006203">
    <property type="term" value="P:dGTP catabolic process"/>
    <property type="evidence" value="ECO:0007669"/>
    <property type="project" value="TreeGrafter"/>
</dbReference>
<dbReference type="InterPro" id="IPR004518">
    <property type="entry name" value="MazG-like_dom"/>
</dbReference>
<dbReference type="CDD" id="cd11723">
    <property type="entry name" value="YabN_N_like"/>
    <property type="match status" value="1"/>
</dbReference>
<evidence type="ECO:0000259" key="2">
    <source>
        <dbReference type="Pfam" id="PF03819"/>
    </source>
</evidence>
<dbReference type="InterPro" id="IPR011551">
    <property type="entry name" value="NTP_PyrPHydrolase_MazG"/>
</dbReference>
<dbReference type="NCBIfam" id="TIGR00444">
    <property type="entry name" value="mazG"/>
    <property type="match status" value="1"/>
</dbReference>
<dbReference type="GO" id="GO:0046061">
    <property type="term" value="P:dATP catabolic process"/>
    <property type="evidence" value="ECO:0007669"/>
    <property type="project" value="TreeGrafter"/>
</dbReference>
<sequence length="507" mass="56743">MAPAIIIVGLGAGSPGHITLAGWQALCSARRLFLRTSIHPTVKFLEQEGLSFRSFDDLYEEASSFETLYHQIAEILFQEALESPITFAVPGHPFVGERVVTLLVEKAEQENLEVQIIGGTSFLEALYPLLKLDPSRGLLLLDALAMTERDLLATKETIVTQIHSTLVASDVKLTLMEVYPDDHEVVVVRGAGIEELEKVVKLPLYELDHLAWIDHLTSLYVPALPQESLAVQGAVGDSSARGKYSKASLSPLVDVMVTLLGPDGCPWDRKQTHQSLKPYLLEESYEVLEAIDQGDRQSLQDELGDVLLQVVFHSLLAEQKGHFQVDDVIRSITEKMIRRHPHVFGDVTVNSADDVVVNWEAIKAEEKAKQGLDGKANTILDAVSLSLPALMRAEKVQKKASTVGFDWEEWQGARDKVEEEWQELLEAIELSSEDAVREELGDLLFAVVNLSRFFRVNSEEALQRTTDKFVRRLQFVEQACRKEGKNLTSCTLEELDRFWEEAKKGEM</sequence>
<dbReference type="PANTHER" id="PTHR30522:SF0">
    <property type="entry name" value="NUCLEOSIDE TRIPHOSPHATE PYROPHOSPHOHYDROLASE"/>
    <property type="match status" value="1"/>
</dbReference>
<dbReference type="PIRSF" id="PIRSF002845">
    <property type="entry name" value="Ttrprl_mtas_MazG"/>
    <property type="match status" value="1"/>
</dbReference>
<evidence type="ECO:0000313" key="3">
    <source>
        <dbReference type="EMBL" id="KAB2953042.1"/>
    </source>
</evidence>
<keyword evidence="3" id="KW-0378">Hydrolase</keyword>
<dbReference type="FunFam" id="1.10.287.1080:FF:000001">
    <property type="entry name" value="Nucleoside triphosphate pyrophosphohydrolase"/>
    <property type="match status" value="1"/>
</dbReference>
<dbReference type="Pfam" id="PF00590">
    <property type="entry name" value="TP_methylase"/>
    <property type="match status" value="1"/>
</dbReference>
<dbReference type="RefSeq" id="WP_151619702.1">
    <property type="nucleotide sequence ID" value="NZ_WBXO01000004.1"/>
</dbReference>
<feature type="domain" description="NTP pyrophosphohydrolase MazG-like" evidence="2">
    <location>
        <begin position="271"/>
        <end position="344"/>
    </location>
</feature>
<dbReference type="GO" id="GO:0046081">
    <property type="term" value="P:dUTP catabolic process"/>
    <property type="evidence" value="ECO:0007669"/>
    <property type="project" value="TreeGrafter"/>
</dbReference>
<gene>
    <name evidence="3" type="primary">mazG</name>
    <name evidence="3" type="ORF">F9B85_07200</name>
</gene>
<keyword evidence="4" id="KW-1185">Reference proteome</keyword>
<dbReference type="AlphaFoldDB" id="A0A6I0F6W8"/>
<dbReference type="GO" id="GO:0046052">
    <property type="term" value="P:UTP catabolic process"/>
    <property type="evidence" value="ECO:0007669"/>
    <property type="project" value="TreeGrafter"/>
</dbReference>
<feature type="domain" description="Tetrapyrrole methylase" evidence="1">
    <location>
        <begin position="5"/>
        <end position="208"/>
    </location>
</feature>
<dbReference type="GO" id="GO:0046047">
    <property type="term" value="P:TTP catabolic process"/>
    <property type="evidence" value="ECO:0007669"/>
    <property type="project" value="TreeGrafter"/>
</dbReference>
<dbReference type="InterPro" id="IPR035013">
    <property type="entry name" value="YabN_N"/>
</dbReference>
<dbReference type="CDD" id="cd11528">
    <property type="entry name" value="NTP-PPase_MazG_Nterm"/>
    <property type="match status" value="1"/>
</dbReference>
<dbReference type="Proteomes" id="UP000468766">
    <property type="component" value="Unassembled WGS sequence"/>
</dbReference>
<dbReference type="Gene3D" id="3.40.1010.10">
    <property type="entry name" value="Cobalt-precorrin-4 Transmethylase, Domain 1"/>
    <property type="match status" value="1"/>
</dbReference>
<dbReference type="FunFam" id="1.10.287.1080:FF:000003">
    <property type="entry name" value="Nucleoside triphosphate pyrophosphohydrolase"/>
    <property type="match status" value="1"/>
</dbReference>
<dbReference type="SUPFAM" id="SSF53790">
    <property type="entry name" value="Tetrapyrrole methylase"/>
    <property type="match status" value="1"/>
</dbReference>
<organism evidence="3 4">
    <name type="scientific">Heliorestis acidaminivorans</name>
    <dbReference type="NCBI Taxonomy" id="553427"/>
    <lineage>
        <taxon>Bacteria</taxon>
        <taxon>Bacillati</taxon>
        <taxon>Bacillota</taxon>
        <taxon>Clostridia</taxon>
        <taxon>Eubacteriales</taxon>
        <taxon>Heliobacteriaceae</taxon>
        <taxon>Heliorestis</taxon>
    </lineage>
</organism>
<accession>A0A6I0F6W8</accession>
<dbReference type="SUPFAM" id="SSF101386">
    <property type="entry name" value="all-alpha NTP pyrophosphatases"/>
    <property type="match status" value="2"/>
</dbReference>
<dbReference type="GO" id="GO:0006950">
    <property type="term" value="P:response to stress"/>
    <property type="evidence" value="ECO:0007669"/>
    <property type="project" value="UniProtKB-ARBA"/>
</dbReference>
<dbReference type="InterPro" id="IPR024180">
    <property type="entry name" value="Tetrapyrrole_Mease/MazG_pred"/>
</dbReference>
<evidence type="ECO:0000259" key="1">
    <source>
        <dbReference type="Pfam" id="PF00590"/>
    </source>
</evidence>
<dbReference type="InterPro" id="IPR000878">
    <property type="entry name" value="4pyrrol_Mease"/>
</dbReference>